<evidence type="ECO:0000259" key="1">
    <source>
        <dbReference type="Pfam" id="PF09326"/>
    </source>
</evidence>
<dbReference type="EMBL" id="LCZI01000071">
    <property type="protein sequence ID" value="KKZ68661.1"/>
    <property type="molecule type" value="Genomic_DNA"/>
</dbReference>
<feature type="domain" description="NADH-ubiquinone oxidoreductase 75 kDa subunit mitochondrial-like" evidence="1">
    <location>
        <begin position="19"/>
        <end position="71"/>
    </location>
</feature>
<dbReference type="InterPro" id="IPR015405">
    <property type="entry name" value="NDUFS1-like_C"/>
</dbReference>
<sequence length="102" mass="11293">MLRDRMEMISPALRRYDVVENTSSAMSALSKVQLVDQNRGAAVGNQPFRRVVENFYFTDSISRSSPTMARCSAAKETGNPDTNFMIGSAVEEQQRLDGASRA</sequence>
<dbReference type="Pfam" id="PF09326">
    <property type="entry name" value="NADH_dhqG_C"/>
    <property type="match status" value="1"/>
</dbReference>
<dbReference type="GO" id="GO:0051536">
    <property type="term" value="F:iron-sulfur cluster binding"/>
    <property type="evidence" value="ECO:0007669"/>
    <property type="project" value="InterPro"/>
</dbReference>
<evidence type="ECO:0000313" key="2">
    <source>
        <dbReference type="EMBL" id="KKZ68661.1"/>
    </source>
</evidence>
<dbReference type="VEuPathDB" id="FungiDB:EMCG_05747"/>
<dbReference type="GO" id="GO:0016651">
    <property type="term" value="F:oxidoreductase activity, acting on NAD(P)H"/>
    <property type="evidence" value="ECO:0007669"/>
    <property type="project" value="InterPro"/>
</dbReference>
<dbReference type="Proteomes" id="UP000034164">
    <property type="component" value="Unassembled WGS sequence"/>
</dbReference>
<comment type="caution">
    <text evidence="2">The sequence shown here is derived from an EMBL/GenBank/DDBJ whole genome shotgun (WGS) entry which is preliminary data.</text>
</comment>
<proteinExistence type="predicted"/>
<reference evidence="3" key="1">
    <citation type="journal article" date="2015" name="PLoS Genet.">
        <title>The dynamic genome and transcriptome of the human fungal pathogen Blastomyces and close relative Emmonsia.</title>
        <authorList>
            <person name="Munoz J.F."/>
            <person name="Gauthier G.M."/>
            <person name="Desjardins C.A."/>
            <person name="Gallo J.E."/>
            <person name="Holder J."/>
            <person name="Sullivan T.D."/>
            <person name="Marty A.J."/>
            <person name="Carmen J.C."/>
            <person name="Chen Z."/>
            <person name="Ding L."/>
            <person name="Gujja S."/>
            <person name="Magrini V."/>
            <person name="Misas E."/>
            <person name="Mitreva M."/>
            <person name="Priest M."/>
            <person name="Saif S."/>
            <person name="Whiston E.A."/>
            <person name="Young S."/>
            <person name="Zeng Q."/>
            <person name="Goldman W.E."/>
            <person name="Mardis E.R."/>
            <person name="Taylor J.W."/>
            <person name="McEwen J.G."/>
            <person name="Clay O.K."/>
            <person name="Klein B.S."/>
            <person name="Cuomo C.A."/>
        </authorList>
    </citation>
    <scope>NUCLEOTIDE SEQUENCE [LARGE SCALE GENOMIC DNA]</scope>
    <source>
        <strain evidence="3">UAMH 3008</strain>
    </source>
</reference>
<protein>
    <submittedName>
        <fullName evidence="2">NADH dehydrogenase (Ubiquinone) Fe-S protein 1</fullName>
    </submittedName>
</protein>
<dbReference type="AlphaFoldDB" id="A0A0G2JC59"/>
<accession>A0A0G2JC59</accession>
<dbReference type="OrthoDB" id="10249365at2759"/>
<organism evidence="2 3">
    <name type="scientific">[Emmonsia] crescens</name>
    <dbReference type="NCBI Taxonomy" id="73230"/>
    <lineage>
        <taxon>Eukaryota</taxon>
        <taxon>Fungi</taxon>
        <taxon>Dikarya</taxon>
        <taxon>Ascomycota</taxon>
        <taxon>Pezizomycotina</taxon>
        <taxon>Eurotiomycetes</taxon>
        <taxon>Eurotiomycetidae</taxon>
        <taxon>Onygenales</taxon>
        <taxon>Ajellomycetaceae</taxon>
        <taxon>Emergomyces</taxon>
    </lineage>
</organism>
<evidence type="ECO:0000313" key="3">
    <source>
        <dbReference type="Proteomes" id="UP000034164"/>
    </source>
</evidence>
<gene>
    <name evidence="2" type="ORF">EMCG_05747</name>
</gene>
<name>A0A0G2JC59_9EURO</name>